<proteinExistence type="predicted"/>
<dbReference type="Proteomes" id="UP000662939">
    <property type="component" value="Chromosome"/>
</dbReference>
<sequence length="100" mass="11002">MQITSRESESSLDDSCYERGSSTHLSPLLQPTTSAYGELCLNGNENCIGQATFVMGAWQDGGFIGHFSLKVRENQGNDVDSDFSGNWEAPLHLVDQIFEI</sequence>
<organism evidence="2 3">
    <name type="scientific">Natronoglycomyces albus</name>
    <dbReference type="NCBI Taxonomy" id="2811108"/>
    <lineage>
        <taxon>Bacteria</taxon>
        <taxon>Bacillati</taxon>
        <taxon>Actinomycetota</taxon>
        <taxon>Actinomycetes</taxon>
        <taxon>Glycomycetales</taxon>
        <taxon>Glycomycetaceae</taxon>
        <taxon>Natronoglycomyces</taxon>
    </lineage>
</organism>
<evidence type="ECO:0000256" key="1">
    <source>
        <dbReference type="SAM" id="MobiDB-lite"/>
    </source>
</evidence>
<feature type="compositionally biased region" description="Polar residues" evidence="1">
    <location>
        <begin position="20"/>
        <end position="29"/>
    </location>
</feature>
<evidence type="ECO:0000313" key="3">
    <source>
        <dbReference type="Proteomes" id="UP000662939"/>
    </source>
</evidence>
<feature type="region of interest" description="Disordered" evidence="1">
    <location>
        <begin position="1"/>
        <end position="29"/>
    </location>
</feature>
<keyword evidence="3" id="KW-1185">Reference proteome</keyword>
<name>A0A895XJS4_9ACTN</name>
<protein>
    <submittedName>
        <fullName evidence="2">Uncharacterized protein</fullName>
    </submittedName>
</protein>
<evidence type="ECO:0000313" key="2">
    <source>
        <dbReference type="EMBL" id="QSB04062.1"/>
    </source>
</evidence>
<dbReference type="RefSeq" id="WP_213170061.1">
    <property type="nucleotide sequence ID" value="NZ_CP070496.1"/>
</dbReference>
<dbReference type="KEGG" id="nav:JQS30_09545"/>
<accession>A0A895XJS4</accession>
<gene>
    <name evidence="2" type="ORF">JQS30_09545</name>
</gene>
<dbReference type="AlphaFoldDB" id="A0A895XJS4"/>
<reference evidence="2" key="1">
    <citation type="submission" date="2021-02" db="EMBL/GenBank/DDBJ databases">
        <title>Natronoglycomyces albus gen. nov., sp. nov, a haloalkaliphilic actinobacterium from a soda solonchak soil.</title>
        <authorList>
            <person name="Sorokin D.Y."/>
            <person name="Khijniak T.V."/>
            <person name="Zakharycheva A.P."/>
            <person name="Boueva O.V."/>
            <person name="Ariskina E.V."/>
            <person name="Hahnke R.L."/>
            <person name="Bunk B."/>
            <person name="Sproer C."/>
            <person name="Schumann P."/>
            <person name="Evtushenko L.I."/>
            <person name="Kublanov I.V."/>
        </authorList>
    </citation>
    <scope>NUCLEOTIDE SEQUENCE</scope>
    <source>
        <strain evidence="2">DSM 106290</strain>
    </source>
</reference>
<dbReference type="EMBL" id="CP070496">
    <property type="protein sequence ID" value="QSB04062.1"/>
    <property type="molecule type" value="Genomic_DNA"/>
</dbReference>